<evidence type="ECO:0000313" key="2">
    <source>
        <dbReference type="EMBL" id="OZI25156.1"/>
    </source>
</evidence>
<keyword evidence="3" id="KW-1185">Reference proteome</keyword>
<dbReference type="Pfam" id="PF04102">
    <property type="entry name" value="SlyX"/>
    <property type="match status" value="1"/>
</dbReference>
<dbReference type="Proteomes" id="UP000216947">
    <property type="component" value="Unassembled WGS sequence"/>
</dbReference>
<dbReference type="AlphaFoldDB" id="A0A261RJD3"/>
<gene>
    <name evidence="2" type="ORF">CAL19_06730</name>
</gene>
<accession>A0A261RJD3</accession>
<evidence type="ECO:0000313" key="3">
    <source>
        <dbReference type="Proteomes" id="UP000216947"/>
    </source>
</evidence>
<feature type="region of interest" description="Disordered" evidence="1">
    <location>
        <begin position="48"/>
        <end position="72"/>
    </location>
</feature>
<dbReference type="EMBL" id="NEVK01000003">
    <property type="protein sequence ID" value="OZI25156.1"/>
    <property type="molecule type" value="Genomic_DNA"/>
</dbReference>
<proteinExistence type="predicted"/>
<name>A0A261RJD3_9BORD</name>
<organism evidence="2 3">
    <name type="scientific">Bordetella genomosp. 7</name>
    <dbReference type="NCBI Taxonomy" id="1416805"/>
    <lineage>
        <taxon>Bacteria</taxon>
        <taxon>Pseudomonadati</taxon>
        <taxon>Pseudomonadota</taxon>
        <taxon>Betaproteobacteria</taxon>
        <taxon>Burkholderiales</taxon>
        <taxon>Alcaligenaceae</taxon>
        <taxon>Bordetella</taxon>
    </lineage>
</organism>
<sequence>MTVPVDPEQRLIDLEIKLGLADDMLDQLNQALFRQQQQIDRLQREVAELRQQMPEGAGAGPRNPSDELPPHY</sequence>
<comment type="caution">
    <text evidence="2">The sequence shown here is derived from an EMBL/GenBank/DDBJ whole genome shotgun (WGS) entry which is preliminary data.</text>
</comment>
<dbReference type="InterPro" id="IPR007236">
    <property type="entry name" value="SlyX"/>
</dbReference>
<protein>
    <submittedName>
        <fullName evidence="2">SlyX protein</fullName>
    </submittedName>
</protein>
<dbReference type="PANTHER" id="PTHR36508">
    <property type="entry name" value="PROTEIN SLYX"/>
    <property type="match status" value="1"/>
</dbReference>
<evidence type="ECO:0000256" key="1">
    <source>
        <dbReference type="SAM" id="MobiDB-lite"/>
    </source>
</evidence>
<dbReference type="Gene3D" id="1.20.5.300">
    <property type="match status" value="1"/>
</dbReference>
<dbReference type="OrthoDB" id="5297107at2"/>
<dbReference type="PANTHER" id="PTHR36508:SF1">
    <property type="entry name" value="PROTEIN SLYX"/>
    <property type="match status" value="1"/>
</dbReference>
<dbReference type="RefSeq" id="WP_026638203.1">
    <property type="nucleotide sequence ID" value="NZ_NEVI01000015.1"/>
</dbReference>
<reference evidence="3" key="1">
    <citation type="submission" date="2017-05" db="EMBL/GenBank/DDBJ databases">
        <title>Complete and WGS of Bordetella genogroups.</title>
        <authorList>
            <person name="Spilker T."/>
            <person name="Lipuma J."/>
        </authorList>
    </citation>
    <scope>NUCLEOTIDE SEQUENCE [LARGE SCALE GENOMIC DNA]</scope>
    <source>
        <strain evidence="3">AU18089</strain>
    </source>
</reference>